<accession>A0A150PK32</accession>
<proteinExistence type="predicted"/>
<feature type="region of interest" description="Disordered" evidence="1">
    <location>
        <begin position="414"/>
        <end position="511"/>
    </location>
</feature>
<dbReference type="AlphaFoldDB" id="A0A150PK32"/>
<gene>
    <name evidence="2" type="ORF">BE04_46015</name>
</gene>
<protein>
    <submittedName>
        <fullName evidence="2">Uncharacterized protein</fullName>
    </submittedName>
</protein>
<comment type="caution">
    <text evidence="2">The sequence shown here is derived from an EMBL/GenBank/DDBJ whole genome shotgun (WGS) entry which is preliminary data.</text>
</comment>
<dbReference type="EMBL" id="JELX01002248">
    <property type="protein sequence ID" value="KYF56067.1"/>
    <property type="molecule type" value="Genomic_DNA"/>
</dbReference>
<evidence type="ECO:0000256" key="1">
    <source>
        <dbReference type="SAM" id="MobiDB-lite"/>
    </source>
</evidence>
<reference evidence="2 3" key="1">
    <citation type="submission" date="2014-02" db="EMBL/GenBank/DDBJ databases">
        <title>The small core and large imbalanced accessory genome model reveals a collaborative survival strategy of Sorangium cellulosum strains in nature.</title>
        <authorList>
            <person name="Han K."/>
            <person name="Peng R."/>
            <person name="Blom J."/>
            <person name="Li Y.-Z."/>
        </authorList>
    </citation>
    <scope>NUCLEOTIDE SEQUENCE [LARGE SCALE GENOMIC DNA]</scope>
    <source>
        <strain evidence="2 3">So0157-18</strain>
    </source>
</reference>
<dbReference type="Proteomes" id="UP000075604">
    <property type="component" value="Unassembled WGS sequence"/>
</dbReference>
<sequence>MDVSSPAGPAIEPALFASQAFFHVQLNDTHLVAQELLRYGDLGSIHVFRVADLDGAEEPAPVGSFSPDEGADFWDRPLGFALLEDDLLVEWFRVNGATRSDVVDRHALSPAGVSSALGSLLVRESDEAGLLPSPLRLAARGRHAVLHPWRRVVALEGSAAMRFRTGLHHGSLERIWAGEDGAVLAVGPFGVHSVDLGDPMAPALTAGGMVFPLDMQRLRLAPAPSKAGALDLLTLPSSEPNVHQEGGTAVLSCLGPGEGGLLAPSGQLRIEGGRAVLASAPGQLFQAVPIDGGALRLRRFALPARCAGALLGPASEQIIAPQVSSAPRVAQALAVDGERAEVLLGQIYDEDLVAEISLHWFSWTGAGPMATGTLSGTGELTAVALAGDRALVIENRQHVYVLRRDGEDLVVHNHVDLSQAPSPRSSRTTAVRRRAPSTPRSTCPGPRSSARSPALCASERRGVGSTSAAGGGRTDRHPRSAPIVGEPRLERTDSGSVPSGPPSSTRPAAGL</sequence>
<evidence type="ECO:0000313" key="3">
    <source>
        <dbReference type="Proteomes" id="UP000075604"/>
    </source>
</evidence>
<evidence type="ECO:0000313" key="2">
    <source>
        <dbReference type="EMBL" id="KYF56067.1"/>
    </source>
</evidence>
<name>A0A150PK32_SORCE</name>
<organism evidence="2 3">
    <name type="scientific">Sorangium cellulosum</name>
    <name type="common">Polyangium cellulosum</name>
    <dbReference type="NCBI Taxonomy" id="56"/>
    <lineage>
        <taxon>Bacteria</taxon>
        <taxon>Pseudomonadati</taxon>
        <taxon>Myxococcota</taxon>
        <taxon>Polyangia</taxon>
        <taxon>Polyangiales</taxon>
        <taxon>Polyangiaceae</taxon>
        <taxon>Sorangium</taxon>
    </lineage>
</organism>